<evidence type="ECO:0000313" key="5">
    <source>
        <dbReference type="Proteomes" id="UP000230161"/>
    </source>
</evidence>
<dbReference type="Proteomes" id="UP000230161">
    <property type="component" value="Unassembled WGS sequence"/>
</dbReference>
<dbReference type="InterPro" id="IPR025736">
    <property type="entry name" value="PucR_C-HTH_dom"/>
</dbReference>
<dbReference type="AlphaFoldDB" id="A0A2M9C006"/>
<sequence length="418" mass="45483">METTLQRTVDLLAERIGRPAVLEDGGLRLLAFSTHTEPLDPVRERSILRREASDEVRRYLMRFIRNARHPVRVPGDDDLELESRLCVPVVDDGEPIAYVWFVDPDSVIDAGDADWCCHQLSEIADGVRRSIAPSGLHSMARASHLVRSVLTDDETAQESARELVDGGYLSADRGVAAVVFRALDSSDAVQDAFAASAASAFDALLLGPRRQSFVHAVHDSALVCFVSSANEAECRATVTALQTIVAKHTQEGGARLVTGVGGIRLDPADARASYREALVAARAADGFPHQGAQGSQVYWPVSGANELAARIAVASEADFPLHPGFYTLLDDPEAGILLETLETYLDVAGNVQTAAAKLHLHRTSLYYRLHRIEKLASTDLKDGGERLNLHLSLKVAMLRGHYLRRRASLGRIAEEDVS</sequence>
<gene>
    <name evidence="4" type="ORF">CLV54_1315</name>
</gene>
<feature type="domain" description="PucR C-terminal helix-turn-helix" evidence="2">
    <location>
        <begin position="337"/>
        <end position="395"/>
    </location>
</feature>
<dbReference type="InterPro" id="IPR042070">
    <property type="entry name" value="PucR_C-HTH_sf"/>
</dbReference>
<feature type="domain" description="CdaR GGDEF-like" evidence="3">
    <location>
        <begin position="170"/>
        <end position="283"/>
    </location>
</feature>
<name>A0A2M9C006_9MICO</name>
<comment type="caution">
    <text evidence="4">The sequence shown here is derived from an EMBL/GenBank/DDBJ whole genome shotgun (WGS) entry which is preliminary data.</text>
</comment>
<keyword evidence="5" id="KW-1185">Reference proteome</keyword>
<organism evidence="4 5">
    <name type="scientific">Compostimonas suwonensis</name>
    <dbReference type="NCBI Taxonomy" id="1048394"/>
    <lineage>
        <taxon>Bacteria</taxon>
        <taxon>Bacillati</taxon>
        <taxon>Actinomycetota</taxon>
        <taxon>Actinomycetes</taxon>
        <taxon>Micrococcales</taxon>
        <taxon>Microbacteriaceae</taxon>
        <taxon>Compostimonas</taxon>
    </lineage>
</organism>
<reference evidence="4 5" key="1">
    <citation type="submission" date="2017-11" db="EMBL/GenBank/DDBJ databases">
        <title>Genomic Encyclopedia of Archaeal and Bacterial Type Strains, Phase II (KMG-II): From Individual Species to Whole Genera.</title>
        <authorList>
            <person name="Goeker M."/>
        </authorList>
    </citation>
    <scope>NUCLEOTIDE SEQUENCE [LARGE SCALE GENOMIC DNA]</scope>
    <source>
        <strain evidence="4 5">DSM 25625</strain>
    </source>
</reference>
<dbReference type="OrthoDB" id="3505602at2"/>
<evidence type="ECO:0000259" key="2">
    <source>
        <dbReference type="Pfam" id="PF13556"/>
    </source>
</evidence>
<dbReference type="PANTHER" id="PTHR33744">
    <property type="entry name" value="CARBOHYDRATE DIACID REGULATOR"/>
    <property type="match status" value="1"/>
</dbReference>
<dbReference type="Pfam" id="PF13556">
    <property type="entry name" value="HTH_30"/>
    <property type="match status" value="1"/>
</dbReference>
<dbReference type="InterPro" id="IPR051448">
    <property type="entry name" value="CdaR-like_regulators"/>
</dbReference>
<evidence type="ECO:0000256" key="1">
    <source>
        <dbReference type="ARBA" id="ARBA00006754"/>
    </source>
</evidence>
<evidence type="ECO:0000259" key="3">
    <source>
        <dbReference type="Pfam" id="PF17853"/>
    </source>
</evidence>
<dbReference type="GO" id="GO:0003677">
    <property type="term" value="F:DNA binding"/>
    <property type="evidence" value="ECO:0007669"/>
    <property type="project" value="UniProtKB-KW"/>
</dbReference>
<dbReference type="PANTHER" id="PTHR33744:SF1">
    <property type="entry name" value="DNA-BINDING TRANSCRIPTIONAL ACTIVATOR ADER"/>
    <property type="match status" value="1"/>
</dbReference>
<comment type="similarity">
    <text evidence="1">Belongs to the CdaR family.</text>
</comment>
<protein>
    <submittedName>
        <fullName evidence="4">DNA-binding PucR family transcriptional regulator</fullName>
    </submittedName>
</protein>
<accession>A0A2M9C006</accession>
<keyword evidence="4" id="KW-0238">DNA-binding</keyword>
<dbReference type="Gene3D" id="1.10.10.2840">
    <property type="entry name" value="PucR C-terminal helix-turn-helix domain"/>
    <property type="match status" value="1"/>
</dbReference>
<proteinExistence type="inferred from homology"/>
<dbReference type="EMBL" id="PGFB01000002">
    <property type="protein sequence ID" value="PJJ63644.1"/>
    <property type="molecule type" value="Genomic_DNA"/>
</dbReference>
<dbReference type="InterPro" id="IPR041522">
    <property type="entry name" value="CdaR_GGDEF"/>
</dbReference>
<dbReference type="RefSeq" id="WP_100344116.1">
    <property type="nucleotide sequence ID" value="NZ_PGFB01000002.1"/>
</dbReference>
<evidence type="ECO:0000313" key="4">
    <source>
        <dbReference type="EMBL" id="PJJ63644.1"/>
    </source>
</evidence>
<dbReference type="Pfam" id="PF17853">
    <property type="entry name" value="GGDEF_2"/>
    <property type="match status" value="1"/>
</dbReference>